<keyword evidence="2" id="KW-0472">Membrane</keyword>
<feature type="region of interest" description="Disordered" evidence="1">
    <location>
        <begin position="1"/>
        <end position="49"/>
    </location>
</feature>
<evidence type="ECO:0000256" key="2">
    <source>
        <dbReference type="SAM" id="Phobius"/>
    </source>
</evidence>
<feature type="transmembrane region" description="Helical" evidence="2">
    <location>
        <begin position="176"/>
        <end position="194"/>
    </location>
</feature>
<sequence>MGEKDSAPAAFGRNFQSGRPVDTEGKTEEFTMAESSEVRRETTTTTTTDSRNKRLEYAFTSVTLTTALLGTAILAFPEKVAYLAFGNGVLQPGESTKEAMRDAAEQVKKGEIPTISLNPEGFWGIPGYKLDPVYMVELGIIGAALYGASLTAYLLQRAAAANVLNAKVYARLNLGLATWAALSLILSLLSHQYFQRTALMVWGGVLANALAATGPLLMQQNPVNLLCDIAADGRNVHSRRGAIYYAYAAFFFVEGVFILLFPSETLKAATNRVPSQIAVLLWQLVAASAHIIVPVATYNLKTTADTRQLATVTHFMLNSILFIVALVHVVVLSWAALTGNAGPIGPVLLTAWSTAFGYSLYNMPACVESTEPKQD</sequence>
<keyword evidence="2" id="KW-0812">Transmembrane</keyword>
<feature type="transmembrane region" description="Helical" evidence="2">
    <location>
        <begin position="242"/>
        <end position="261"/>
    </location>
</feature>
<feature type="transmembrane region" description="Helical" evidence="2">
    <location>
        <begin position="312"/>
        <end position="337"/>
    </location>
</feature>
<protein>
    <submittedName>
        <fullName evidence="3">Uncharacterized protein</fullName>
    </submittedName>
</protein>
<evidence type="ECO:0000313" key="4">
    <source>
        <dbReference type="Proteomes" id="UP001491310"/>
    </source>
</evidence>
<name>A0ABR2YFI9_9CHLO</name>
<accession>A0ABR2YFI9</accession>
<proteinExistence type="predicted"/>
<feature type="transmembrane region" description="Helical" evidence="2">
    <location>
        <begin position="57"/>
        <end position="76"/>
    </location>
</feature>
<reference evidence="3 4" key="1">
    <citation type="journal article" date="2024" name="Nat. Commun.">
        <title>Phylogenomics reveals the evolutionary origins of lichenization in chlorophyte algae.</title>
        <authorList>
            <person name="Puginier C."/>
            <person name="Libourel C."/>
            <person name="Otte J."/>
            <person name="Skaloud P."/>
            <person name="Haon M."/>
            <person name="Grisel S."/>
            <person name="Petersen M."/>
            <person name="Berrin J.G."/>
            <person name="Delaux P.M."/>
            <person name="Dal Grande F."/>
            <person name="Keller J."/>
        </authorList>
    </citation>
    <scope>NUCLEOTIDE SEQUENCE [LARGE SCALE GENOMIC DNA]</scope>
    <source>
        <strain evidence="3 4">SAG 216-7</strain>
    </source>
</reference>
<comment type="caution">
    <text evidence="3">The sequence shown here is derived from an EMBL/GenBank/DDBJ whole genome shotgun (WGS) entry which is preliminary data.</text>
</comment>
<keyword evidence="2" id="KW-1133">Transmembrane helix</keyword>
<feature type="transmembrane region" description="Helical" evidence="2">
    <location>
        <begin position="281"/>
        <end position="300"/>
    </location>
</feature>
<feature type="transmembrane region" description="Helical" evidence="2">
    <location>
        <begin position="343"/>
        <end position="361"/>
    </location>
</feature>
<organism evidence="3 4">
    <name type="scientific">Coccomyxa subellipsoidea</name>
    <dbReference type="NCBI Taxonomy" id="248742"/>
    <lineage>
        <taxon>Eukaryota</taxon>
        <taxon>Viridiplantae</taxon>
        <taxon>Chlorophyta</taxon>
        <taxon>core chlorophytes</taxon>
        <taxon>Trebouxiophyceae</taxon>
        <taxon>Trebouxiophyceae incertae sedis</taxon>
        <taxon>Coccomyxaceae</taxon>
        <taxon>Coccomyxa</taxon>
    </lineage>
</organism>
<evidence type="ECO:0000313" key="3">
    <source>
        <dbReference type="EMBL" id="KAK9904251.1"/>
    </source>
</evidence>
<evidence type="ECO:0000256" key="1">
    <source>
        <dbReference type="SAM" id="MobiDB-lite"/>
    </source>
</evidence>
<feature type="transmembrane region" description="Helical" evidence="2">
    <location>
        <begin position="200"/>
        <end position="218"/>
    </location>
</feature>
<feature type="transmembrane region" description="Helical" evidence="2">
    <location>
        <begin position="133"/>
        <end position="155"/>
    </location>
</feature>
<gene>
    <name evidence="3" type="ORF">WJX75_007737</name>
</gene>
<dbReference type="Proteomes" id="UP001491310">
    <property type="component" value="Unassembled WGS sequence"/>
</dbReference>
<keyword evidence="4" id="KW-1185">Reference proteome</keyword>
<dbReference type="EMBL" id="JALJOT010000013">
    <property type="protein sequence ID" value="KAK9904251.1"/>
    <property type="molecule type" value="Genomic_DNA"/>
</dbReference>